<organism evidence="1 2">
    <name type="scientific">Neisseria lisongii</name>
    <dbReference type="NCBI Taxonomy" id="2912188"/>
    <lineage>
        <taxon>Bacteria</taxon>
        <taxon>Pseudomonadati</taxon>
        <taxon>Pseudomonadota</taxon>
        <taxon>Betaproteobacteria</taxon>
        <taxon>Neisseriales</taxon>
        <taxon>Neisseriaceae</taxon>
        <taxon>Neisseria</taxon>
    </lineage>
</organism>
<accession>A0ABY7RKS4</accession>
<dbReference type="Proteomes" id="UP001221268">
    <property type="component" value="Chromosome"/>
</dbReference>
<dbReference type="RefSeq" id="WP_272607490.1">
    <property type="nucleotide sequence ID" value="NZ_CP116766.1"/>
</dbReference>
<gene>
    <name evidence="1" type="ORF">PJU73_01495</name>
</gene>
<evidence type="ECO:0000313" key="2">
    <source>
        <dbReference type="Proteomes" id="UP001221268"/>
    </source>
</evidence>
<dbReference type="EMBL" id="CP116766">
    <property type="protein sequence ID" value="WCL71831.1"/>
    <property type="molecule type" value="Genomic_DNA"/>
</dbReference>
<sequence length="43" mass="4893">MKSCLQVQNFDFQTALLYEPAYSQSHKPIILWHNSARLGGEAV</sequence>
<evidence type="ECO:0000313" key="1">
    <source>
        <dbReference type="EMBL" id="WCL71831.1"/>
    </source>
</evidence>
<name>A0ABY7RKS4_9NEIS</name>
<proteinExistence type="predicted"/>
<keyword evidence="2" id="KW-1185">Reference proteome</keyword>
<protein>
    <submittedName>
        <fullName evidence="1">Uncharacterized protein</fullName>
    </submittedName>
</protein>
<reference evidence="1 2" key="1">
    <citation type="submission" date="2023-01" db="EMBL/GenBank/DDBJ databases">
        <authorList>
            <person name="Yang C."/>
        </authorList>
    </citation>
    <scope>NUCLEOTIDE SEQUENCE [LARGE SCALE GENOMIC DNA]</scope>
    <source>
        <strain evidence="1 2">ZJ106</strain>
    </source>
</reference>